<gene>
    <name evidence="8" type="ORF">ACFOHL_07605</name>
</gene>
<accession>A0ABV7FME2</accession>
<feature type="transmembrane region" description="Helical" evidence="6">
    <location>
        <begin position="83"/>
        <end position="105"/>
    </location>
</feature>
<dbReference type="InterPro" id="IPR052162">
    <property type="entry name" value="Sensor_kinase/Photoreceptor"/>
</dbReference>
<name>A0ABV7FME2_9ALTE</name>
<keyword evidence="6" id="KW-1133">Transmembrane helix</keyword>
<dbReference type="SMART" id="SM00388">
    <property type="entry name" value="HisKA"/>
    <property type="match status" value="1"/>
</dbReference>
<evidence type="ECO:0000313" key="8">
    <source>
        <dbReference type="EMBL" id="MFC3121484.1"/>
    </source>
</evidence>
<dbReference type="Gene3D" id="3.30.450.20">
    <property type="entry name" value="PAS domain"/>
    <property type="match status" value="1"/>
</dbReference>
<dbReference type="InterPro" id="IPR003661">
    <property type="entry name" value="HisK_dim/P_dom"/>
</dbReference>
<dbReference type="Gene3D" id="1.10.287.130">
    <property type="match status" value="1"/>
</dbReference>
<dbReference type="InterPro" id="IPR013655">
    <property type="entry name" value="PAS_fold_3"/>
</dbReference>
<dbReference type="PANTHER" id="PTHR43304">
    <property type="entry name" value="PHYTOCHROME-LIKE PROTEIN CPH1"/>
    <property type="match status" value="1"/>
</dbReference>
<organism evidence="8 9">
    <name type="scientific">Agaribacter flavus</name>
    <dbReference type="NCBI Taxonomy" id="1902781"/>
    <lineage>
        <taxon>Bacteria</taxon>
        <taxon>Pseudomonadati</taxon>
        <taxon>Pseudomonadota</taxon>
        <taxon>Gammaproteobacteria</taxon>
        <taxon>Alteromonadales</taxon>
        <taxon>Alteromonadaceae</taxon>
        <taxon>Agaribacter</taxon>
    </lineage>
</organism>
<evidence type="ECO:0000313" key="9">
    <source>
        <dbReference type="Proteomes" id="UP001595478"/>
    </source>
</evidence>
<proteinExistence type="predicted"/>
<evidence type="ECO:0000259" key="7">
    <source>
        <dbReference type="SMART" id="SM00388"/>
    </source>
</evidence>
<protein>
    <recommendedName>
        <fullName evidence="2">histidine kinase</fullName>
        <ecNumber evidence="2">2.7.13.3</ecNumber>
    </recommendedName>
</protein>
<dbReference type="InterPro" id="IPR036097">
    <property type="entry name" value="HisK_dim/P_sf"/>
</dbReference>
<evidence type="ECO:0000256" key="2">
    <source>
        <dbReference type="ARBA" id="ARBA00012438"/>
    </source>
</evidence>
<comment type="catalytic activity">
    <reaction evidence="1">
        <text>ATP + protein L-histidine = ADP + protein N-phospho-L-histidine.</text>
        <dbReference type="EC" id="2.7.13.3"/>
    </reaction>
</comment>
<keyword evidence="5" id="KW-0418">Kinase</keyword>
<evidence type="ECO:0000256" key="5">
    <source>
        <dbReference type="ARBA" id="ARBA00022777"/>
    </source>
</evidence>
<evidence type="ECO:0000256" key="3">
    <source>
        <dbReference type="ARBA" id="ARBA00022553"/>
    </source>
</evidence>
<dbReference type="EC" id="2.7.13.3" evidence="2"/>
<evidence type="ECO:0000256" key="4">
    <source>
        <dbReference type="ARBA" id="ARBA00022679"/>
    </source>
</evidence>
<dbReference type="CDD" id="cd00130">
    <property type="entry name" value="PAS"/>
    <property type="match status" value="1"/>
</dbReference>
<reference evidence="9" key="1">
    <citation type="journal article" date="2019" name="Int. J. Syst. Evol. Microbiol.">
        <title>The Global Catalogue of Microorganisms (GCM) 10K type strain sequencing project: providing services to taxonomists for standard genome sequencing and annotation.</title>
        <authorList>
            <consortium name="The Broad Institute Genomics Platform"/>
            <consortium name="The Broad Institute Genome Sequencing Center for Infectious Disease"/>
            <person name="Wu L."/>
            <person name="Ma J."/>
        </authorList>
    </citation>
    <scope>NUCLEOTIDE SEQUENCE [LARGE SCALE GENOMIC DNA]</scope>
    <source>
        <strain evidence="9">KCTC 52473</strain>
    </source>
</reference>
<feature type="domain" description="Signal transduction histidine kinase dimerisation/phosphoacceptor" evidence="7">
    <location>
        <begin position="262"/>
        <end position="327"/>
    </location>
</feature>
<keyword evidence="4" id="KW-0808">Transferase</keyword>
<dbReference type="Pfam" id="PF08447">
    <property type="entry name" value="PAS_3"/>
    <property type="match status" value="1"/>
</dbReference>
<evidence type="ECO:0000256" key="1">
    <source>
        <dbReference type="ARBA" id="ARBA00000085"/>
    </source>
</evidence>
<dbReference type="Proteomes" id="UP001595478">
    <property type="component" value="Unassembled WGS sequence"/>
</dbReference>
<evidence type="ECO:0000256" key="6">
    <source>
        <dbReference type="SAM" id="Phobius"/>
    </source>
</evidence>
<keyword evidence="9" id="KW-1185">Reference proteome</keyword>
<dbReference type="RefSeq" id="WP_376919620.1">
    <property type="nucleotide sequence ID" value="NZ_JBHRSW010000011.1"/>
</dbReference>
<dbReference type="SUPFAM" id="SSF47384">
    <property type="entry name" value="Homodimeric domain of signal transducing histidine kinase"/>
    <property type="match status" value="1"/>
</dbReference>
<dbReference type="InterPro" id="IPR035965">
    <property type="entry name" value="PAS-like_dom_sf"/>
</dbReference>
<comment type="caution">
    <text evidence="8">The sequence shown here is derived from an EMBL/GenBank/DDBJ whole genome shotgun (WGS) entry which is preliminary data.</text>
</comment>
<dbReference type="PANTHER" id="PTHR43304:SF1">
    <property type="entry name" value="PAC DOMAIN-CONTAINING PROTEIN"/>
    <property type="match status" value="1"/>
</dbReference>
<keyword evidence="6" id="KW-0812">Transmembrane</keyword>
<sequence>MVKLCLFFIFDIYTLLSPFTKTPMLPINLTDVAVQSSNVSFVTLRLNHNFPSIAASDNALTQVAQPKLAQKISMLLANGNSQFRLALAVFGVLLALIICLFFWYLRLKFIQKHLLFQRGVISRKIESQKLALHKANVGVWELDLTTNQIYWDEQVAKIHGWAFESKVLSLNSWLQMLHEDERAPFELAMLQAGRSEKEFCVDYQTVTPSGLIKHCRVCGASAYSGEGQRDSLVGTVIDLSENIEKEAEIEEAITHAEQTFAAKSAFMLTFCHGMKSPIHNILCIANIMQLTSLQGSQRAYLSMLKSSAEKLIRFLSTMTSFSKESEGRIGISYDGSCVNELVARSSQQLKYTSQYLAKLRDSNQ</sequence>
<dbReference type="InterPro" id="IPR000014">
    <property type="entry name" value="PAS"/>
</dbReference>
<keyword evidence="3" id="KW-0597">Phosphoprotein</keyword>
<keyword evidence="6" id="KW-0472">Membrane</keyword>
<dbReference type="SUPFAM" id="SSF55785">
    <property type="entry name" value="PYP-like sensor domain (PAS domain)"/>
    <property type="match status" value="1"/>
</dbReference>
<dbReference type="EMBL" id="JBHRSW010000011">
    <property type="protein sequence ID" value="MFC3121484.1"/>
    <property type="molecule type" value="Genomic_DNA"/>
</dbReference>
<dbReference type="NCBIfam" id="TIGR00229">
    <property type="entry name" value="sensory_box"/>
    <property type="match status" value="1"/>
</dbReference>